<dbReference type="PROSITE" id="PS50003">
    <property type="entry name" value="PH_DOMAIN"/>
    <property type="match status" value="1"/>
</dbReference>
<dbReference type="SMART" id="SM00233">
    <property type="entry name" value="PH"/>
    <property type="match status" value="1"/>
</dbReference>
<evidence type="ECO:0000259" key="4">
    <source>
        <dbReference type="PROSITE" id="PS50003"/>
    </source>
</evidence>
<dbReference type="AlphaFoldDB" id="A0ABD6EDE1"/>
<evidence type="ECO:0000313" key="6">
    <source>
        <dbReference type="Proteomes" id="UP001608902"/>
    </source>
</evidence>
<dbReference type="PANTHER" id="PTHR10972">
    <property type="entry name" value="OXYSTEROL-BINDING PROTEIN-RELATED"/>
    <property type="match status" value="1"/>
</dbReference>
<feature type="domain" description="PH" evidence="4">
    <location>
        <begin position="1"/>
        <end position="93"/>
    </location>
</feature>
<keyword evidence="2" id="KW-0445">Lipid transport</keyword>
<dbReference type="GO" id="GO:0008289">
    <property type="term" value="F:lipid binding"/>
    <property type="evidence" value="ECO:0007669"/>
    <property type="project" value="UniProtKB-KW"/>
</dbReference>
<keyword evidence="1" id="KW-0813">Transport</keyword>
<dbReference type="PANTHER" id="PTHR10972:SF200">
    <property type="entry name" value="OXYSTEROL-BINDING PROTEIN-RELATED PROTEIN 9"/>
    <property type="match status" value="1"/>
</dbReference>
<dbReference type="InterPro" id="IPR001849">
    <property type="entry name" value="PH_domain"/>
</dbReference>
<evidence type="ECO:0000313" key="5">
    <source>
        <dbReference type="EMBL" id="MFH4977221.1"/>
    </source>
</evidence>
<keyword evidence="3" id="KW-0446">Lipid-binding</keyword>
<gene>
    <name evidence="5" type="ORF">AB6A40_003930</name>
</gene>
<keyword evidence="6" id="KW-1185">Reference proteome</keyword>
<dbReference type="SUPFAM" id="SSF50729">
    <property type="entry name" value="PH domain-like"/>
    <property type="match status" value="1"/>
</dbReference>
<dbReference type="Pfam" id="PF00169">
    <property type="entry name" value="PH"/>
    <property type="match status" value="1"/>
</dbReference>
<comment type="caution">
    <text evidence="5">The sequence shown here is derived from an EMBL/GenBank/DDBJ whole genome shotgun (WGS) entry which is preliminary data.</text>
</comment>
<dbReference type="InterPro" id="IPR000648">
    <property type="entry name" value="Oxysterol-bd"/>
</dbReference>
<dbReference type="FunFam" id="2.30.29.30:FF:000089">
    <property type="entry name" value="Oxysterol-binding protein"/>
    <property type="match status" value="1"/>
</dbReference>
<evidence type="ECO:0000256" key="3">
    <source>
        <dbReference type="ARBA" id="ARBA00023121"/>
    </source>
</evidence>
<dbReference type="Gene3D" id="2.30.29.30">
    <property type="entry name" value="Pleckstrin-homology domain (PH domain)/Phosphotyrosine-binding domain (PTB)"/>
    <property type="match status" value="1"/>
</dbReference>
<reference evidence="5 6" key="1">
    <citation type="submission" date="2024-08" db="EMBL/GenBank/DDBJ databases">
        <title>Gnathostoma spinigerum genome.</title>
        <authorList>
            <person name="Gonzalez-Bertolin B."/>
            <person name="Monzon S."/>
            <person name="Zaballos A."/>
            <person name="Jimenez P."/>
            <person name="Dekumyoy P."/>
            <person name="Varona S."/>
            <person name="Cuesta I."/>
            <person name="Sumanam S."/>
            <person name="Adisakwattana P."/>
            <person name="Gasser R.B."/>
            <person name="Hernandez-Gonzalez A."/>
            <person name="Young N.D."/>
            <person name="Perteguer M.J."/>
        </authorList>
    </citation>
    <scope>NUCLEOTIDE SEQUENCE [LARGE SCALE GENOMIC DNA]</scope>
    <source>
        <strain evidence="5">AL3</strain>
        <tissue evidence="5">Liver</tissue>
    </source>
</reference>
<protein>
    <recommendedName>
        <fullName evidence="4">PH domain-containing protein</fullName>
    </recommendedName>
</protein>
<dbReference type="GO" id="GO:0006869">
    <property type="term" value="P:lipid transport"/>
    <property type="evidence" value="ECO:0007669"/>
    <property type="project" value="UniProtKB-KW"/>
</dbReference>
<evidence type="ECO:0000256" key="2">
    <source>
        <dbReference type="ARBA" id="ARBA00023055"/>
    </source>
</evidence>
<dbReference type="InterPro" id="IPR011993">
    <property type="entry name" value="PH-like_dom_sf"/>
</dbReference>
<name>A0ABD6EDE1_9BILA</name>
<accession>A0ABD6EDE1</accession>
<evidence type="ECO:0000256" key="1">
    <source>
        <dbReference type="ARBA" id="ARBA00022448"/>
    </source>
</evidence>
<proteinExistence type="predicted"/>
<sequence length="137" mass="15822">MEGPLSKWTNVVHGWQYRWFVLNDDTLCYYTSREKMLKRQQRGCIRLSGAVIGIDGENDSLFTLTVDNKTFHMQGRDKKERDSWVRALEMMIHDKSGYYRPQVSSVAAVNAKIAEGDKYLQKISTEVSVLLNLTSQK</sequence>
<dbReference type="EMBL" id="JBGFUD010002147">
    <property type="protein sequence ID" value="MFH4977221.1"/>
    <property type="molecule type" value="Genomic_DNA"/>
</dbReference>
<organism evidence="5 6">
    <name type="scientific">Gnathostoma spinigerum</name>
    <dbReference type="NCBI Taxonomy" id="75299"/>
    <lineage>
        <taxon>Eukaryota</taxon>
        <taxon>Metazoa</taxon>
        <taxon>Ecdysozoa</taxon>
        <taxon>Nematoda</taxon>
        <taxon>Chromadorea</taxon>
        <taxon>Rhabditida</taxon>
        <taxon>Spirurina</taxon>
        <taxon>Gnathostomatomorpha</taxon>
        <taxon>Gnathostomatoidea</taxon>
        <taxon>Gnathostomatidae</taxon>
        <taxon>Gnathostoma</taxon>
    </lineage>
</organism>
<dbReference type="Proteomes" id="UP001608902">
    <property type="component" value="Unassembled WGS sequence"/>
</dbReference>